<name>A0A0V1PYW6_9ASCO</name>
<evidence type="ECO:0000256" key="2">
    <source>
        <dbReference type="ARBA" id="ARBA00040895"/>
    </source>
</evidence>
<dbReference type="InterPro" id="IPR009737">
    <property type="entry name" value="Aim32/Apd1-like"/>
</dbReference>
<keyword evidence="4" id="KW-1185">Reference proteome</keyword>
<evidence type="ECO:0000313" key="3">
    <source>
        <dbReference type="EMBL" id="KSA01135.1"/>
    </source>
</evidence>
<dbReference type="SUPFAM" id="SSF52833">
    <property type="entry name" value="Thioredoxin-like"/>
    <property type="match status" value="1"/>
</dbReference>
<dbReference type="Gene3D" id="3.40.30.10">
    <property type="entry name" value="Glutaredoxin"/>
    <property type="match status" value="1"/>
</dbReference>
<dbReference type="OrthoDB" id="10253744at2759"/>
<comment type="caution">
    <text evidence="3">The sequence shown here is derived from an EMBL/GenBank/DDBJ whole genome shotgun (WGS) entry which is preliminary data.</text>
</comment>
<reference evidence="3 4" key="1">
    <citation type="submission" date="2015-11" db="EMBL/GenBank/DDBJ databases">
        <title>The genome of Debaryomyces fabryi.</title>
        <authorList>
            <person name="Tafer H."/>
            <person name="Lopandic K."/>
        </authorList>
    </citation>
    <scope>NUCLEOTIDE SEQUENCE [LARGE SCALE GENOMIC DNA]</scope>
    <source>
        <strain evidence="3 4">CBS 789</strain>
    </source>
</reference>
<evidence type="ECO:0000313" key="4">
    <source>
        <dbReference type="Proteomes" id="UP000054251"/>
    </source>
</evidence>
<dbReference type="InterPro" id="IPR036249">
    <property type="entry name" value="Thioredoxin-like_sf"/>
</dbReference>
<dbReference type="GeneID" id="26840085"/>
<evidence type="ECO:0000256" key="1">
    <source>
        <dbReference type="ARBA" id="ARBA00038208"/>
    </source>
</evidence>
<dbReference type="AlphaFoldDB" id="A0A0V1PYW6"/>
<protein>
    <recommendedName>
        <fullName evidence="2">Altered inheritance of mitochondria protein 32</fullName>
    </recommendedName>
</protein>
<dbReference type="PANTHER" id="PTHR31902">
    <property type="entry name" value="ACTIN PATCHES DISTAL PROTEIN 1"/>
    <property type="match status" value="1"/>
</dbReference>
<dbReference type="Pfam" id="PF06999">
    <property type="entry name" value="Suc_Fer-like"/>
    <property type="match status" value="1"/>
</dbReference>
<dbReference type="CDD" id="cd03062">
    <property type="entry name" value="TRX_Fd_Sucrase"/>
    <property type="match status" value="1"/>
</dbReference>
<dbReference type="PANTHER" id="PTHR31902:SF7">
    <property type="entry name" value="ALTERED INHERITANCE OF MITOCHONDRIA PROTEIN 32"/>
    <property type="match status" value="1"/>
</dbReference>
<proteinExistence type="inferred from homology"/>
<dbReference type="RefSeq" id="XP_015467237.1">
    <property type="nucleotide sequence ID" value="XM_015611905.1"/>
</dbReference>
<comment type="similarity">
    <text evidence="1">Belongs to the AIM32 family.</text>
</comment>
<sequence>MNIARRYFSKFVEKCPIEIGCECNILRELPKDKPIDFDKNLNGTSVIPWKHLLILSHGFKSADEWPSKLELLPNSLTNEMDLLKRKVVSPFHPIMISNAILPNMTPGTKEMVYLYPDNKMIEFDIKDTKDFMHTYLVPLEEEMAQHESVYNPFKKTEAITREKKNIDFKEQDIKKDLILVCGHTQRDIRCGKIAPILVEQFNKTLKERRLDVDVGIVSHIGGHAYAGNVIYFPLDKTKKSIWYGRVFPEKVAGIIDETVIGGKIIKELYRGEV</sequence>
<accession>A0A0V1PYW6</accession>
<dbReference type="Proteomes" id="UP000054251">
    <property type="component" value="Unassembled WGS sequence"/>
</dbReference>
<organism evidence="3 4">
    <name type="scientific">Debaryomyces fabryi</name>
    <dbReference type="NCBI Taxonomy" id="58627"/>
    <lineage>
        <taxon>Eukaryota</taxon>
        <taxon>Fungi</taxon>
        <taxon>Dikarya</taxon>
        <taxon>Ascomycota</taxon>
        <taxon>Saccharomycotina</taxon>
        <taxon>Pichiomycetes</taxon>
        <taxon>Debaryomycetaceae</taxon>
        <taxon>Debaryomyces</taxon>
    </lineage>
</organism>
<gene>
    <name evidence="3" type="ORF">AC631_03076</name>
</gene>
<dbReference type="EMBL" id="LMYN01000062">
    <property type="protein sequence ID" value="KSA01135.1"/>
    <property type="molecule type" value="Genomic_DNA"/>
</dbReference>